<dbReference type="Gene3D" id="3.60.21.10">
    <property type="match status" value="1"/>
</dbReference>
<dbReference type="GO" id="GO:0006310">
    <property type="term" value="P:DNA recombination"/>
    <property type="evidence" value="ECO:0007669"/>
    <property type="project" value="UniProtKB-KW"/>
</dbReference>
<evidence type="ECO:0000256" key="7">
    <source>
        <dbReference type="RuleBase" id="RU363069"/>
    </source>
</evidence>
<evidence type="ECO:0000259" key="9">
    <source>
        <dbReference type="Pfam" id="PF12320"/>
    </source>
</evidence>
<reference evidence="10 11" key="1">
    <citation type="journal article" date="2017" name="Front. Microbiol.">
        <title>New Insights into the Diversity of the Genus Faecalibacterium.</title>
        <authorList>
            <person name="Benevides L."/>
            <person name="Burman S."/>
            <person name="Martin R."/>
            <person name="Robert V."/>
            <person name="Thomas M."/>
            <person name="Miquel S."/>
            <person name="Chain F."/>
            <person name="Sokol H."/>
            <person name="Bermudez-Humaran L.G."/>
            <person name="Morrison M."/>
            <person name="Langella P."/>
            <person name="Azevedo V.A."/>
            <person name="Chatel J.M."/>
            <person name="Soares S."/>
        </authorList>
    </citation>
    <scope>NUCLEOTIDE SEQUENCE [LARGE SCALE GENOMIC DNA]</scope>
    <source>
        <strain evidence="10 11">CNCM I 4575</strain>
    </source>
</reference>
<dbReference type="InterPro" id="IPR041796">
    <property type="entry name" value="Mre11_N"/>
</dbReference>
<keyword evidence="7" id="KW-0233">DNA recombination</keyword>
<dbReference type="GO" id="GO:0004519">
    <property type="term" value="F:endonuclease activity"/>
    <property type="evidence" value="ECO:0007669"/>
    <property type="project" value="UniProtKB-KW"/>
</dbReference>
<dbReference type="PANTHER" id="PTHR30337">
    <property type="entry name" value="COMPONENT OF ATP-DEPENDENT DSDNA EXONUCLEASE"/>
    <property type="match status" value="1"/>
</dbReference>
<feature type="domain" description="Calcineurin-like phosphoesterase" evidence="8">
    <location>
        <begin position="1"/>
        <end position="214"/>
    </location>
</feature>
<dbReference type="SUPFAM" id="SSF56300">
    <property type="entry name" value="Metallo-dependent phosphatases"/>
    <property type="match status" value="1"/>
</dbReference>
<dbReference type="InterPro" id="IPR004843">
    <property type="entry name" value="Calcineurin-like_PHP"/>
</dbReference>
<dbReference type="NCBIfam" id="TIGR00619">
    <property type="entry name" value="sbcd"/>
    <property type="match status" value="1"/>
</dbReference>
<evidence type="ECO:0000313" key="10">
    <source>
        <dbReference type="EMBL" id="PDX80288.1"/>
    </source>
</evidence>
<dbReference type="InterPro" id="IPR050535">
    <property type="entry name" value="DNA_Repair-Maintenance_Comp"/>
</dbReference>
<dbReference type="CDD" id="cd00840">
    <property type="entry name" value="MPP_Mre11_N"/>
    <property type="match status" value="1"/>
</dbReference>
<dbReference type="InterPro" id="IPR026843">
    <property type="entry name" value="SbcD_C"/>
</dbReference>
<protein>
    <recommendedName>
        <fullName evidence="3 7">Nuclease SbcCD subunit D</fullName>
    </recommendedName>
</protein>
<evidence type="ECO:0000256" key="1">
    <source>
        <dbReference type="ARBA" id="ARBA00010555"/>
    </source>
</evidence>
<organism evidence="10 11">
    <name type="scientific">Faecalibacterium prausnitzii</name>
    <dbReference type="NCBI Taxonomy" id="853"/>
    <lineage>
        <taxon>Bacteria</taxon>
        <taxon>Bacillati</taxon>
        <taxon>Bacillota</taxon>
        <taxon>Clostridia</taxon>
        <taxon>Eubacteriales</taxon>
        <taxon>Oscillospiraceae</taxon>
        <taxon>Faecalibacterium</taxon>
    </lineage>
</organism>
<keyword evidence="4 7" id="KW-0540">Nuclease</keyword>
<keyword evidence="6 7" id="KW-0269">Exonuclease</keyword>
<evidence type="ECO:0000256" key="5">
    <source>
        <dbReference type="ARBA" id="ARBA00022801"/>
    </source>
</evidence>
<dbReference type="InterPro" id="IPR004593">
    <property type="entry name" value="SbcD"/>
</dbReference>
<dbReference type="Pfam" id="PF12320">
    <property type="entry name" value="SbcD_C"/>
    <property type="match status" value="1"/>
</dbReference>
<dbReference type="GO" id="GO:0008408">
    <property type="term" value="F:3'-5' exonuclease activity"/>
    <property type="evidence" value="ECO:0007669"/>
    <property type="project" value="InterPro"/>
</dbReference>
<evidence type="ECO:0000259" key="8">
    <source>
        <dbReference type="Pfam" id="PF00149"/>
    </source>
</evidence>
<sequence length="379" mass="42526">MRLLHLSDLHLGKRVCEFSMLDDQRYILEQILSLLDSSPVDAVLLAGDLYDKPVPPAEAVRLLDWFLTALSARRLPVFAISGNHDSAERIAFGSHLLAGSRVYVSPVFDGVPAPITLTDDFGPVDIYLLPFLKPAMVRHVYPDEPIETYSDALGCVLRRCTPDPARRSVLVAHQFVAGAAACESEEPSVGGLDCVDAALFDGFDYVALGHLHSPQKVGRDTVRYCGTPLKYSFSEARQHKSATLVELGAKGDVRITTLPLTPRHDLREVRGSYMELTDRRRYADTAVDDYLHITLTDQQDVPDALARLRVIYPNLMRLDYDNLRTRTQNDLDAPARTEQKTPLEHFAAFYELQNNQPMTSQQTAFCQQLIETLWKEEDV</sequence>
<gene>
    <name evidence="7" type="primary">sbcD</name>
    <name evidence="10" type="ORF">CGS58_13830</name>
</gene>
<name>A0A2A7AMP5_9FIRM</name>
<dbReference type="EMBL" id="NMTY01000032">
    <property type="protein sequence ID" value="PDX80288.1"/>
    <property type="molecule type" value="Genomic_DNA"/>
</dbReference>
<evidence type="ECO:0000256" key="3">
    <source>
        <dbReference type="ARBA" id="ARBA00013365"/>
    </source>
</evidence>
<comment type="similarity">
    <text evidence="1 7">Belongs to the SbcD family.</text>
</comment>
<dbReference type="Pfam" id="PF00149">
    <property type="entry name" value="Metallophos"/>
    <property type="match status" value="1"/>
</dbReference>
<evidence type="ECO:0000256" key="4">
    <source>
        <dbReference type="ARBA" id="ARBA00022722"/>
    </source>
</evidence>
<dbReference type="AlphaFoldDB" id="A0A2A7AMP5"/>
<evidence type="ECO:0000256" key="2">
    <source>
        <dbReference type="ARBA" id="ARBA00011322"/>
    </source>
</evidence>
<dbReference type="InterPro" id="IPR029052">
    <property type="entry name" value="Metallo-depent_PP-like"/>
</dbReference>
<proteinExistence type="inferred from homology"/>
<dbReference type="GO" id="GO:0006260">
    <property type="term" value="P:DNA replication"/>
    <property type="evidence" value="ECO:0007669"/>
    <property type="project" value="UniProtKB-KW"/>
</dbReference>
<dbReference type="PANTHER" id="PTHR30337:SF0">
    <property type="entry name" value="NUCLEASE SBCCD SUBUNIT D"/>
    <property type="match status" value="1"/>
</dbReference>
<keyword evidence="5 7" id="KW-0378">Hydrolase</keyword>
<keyword evidence="7" id="KW-0235">DNA replication</keyword>
<evidence type="ECO:0000313" key="11">
    <source>
        <dbReference type="Proteomes" id="UP000220005"/>
    </source>
</evidence>
<comment type="function">
    <text evidence="7">SbcCD cleaves DNA hairpin structures. These structures can inhibit DNA replication and are intermediates in certain DNA recombination reactions. The complex acts as a 3'-&gt;5' double strand exonuclease that can open hairpins. It also has a 5' single-strand endonuclease activity.</text>
</comment>
<comment type="caution">
    <text evidence="10">The sequence shown here is derived from an EMBL/GenBank/DDBJ whole genome shotgun (WGS) entry which is preliminary data.</text>
</comment>
<keyword evidence="7" id="KW-0255">Endonuclease</keyword>
<comment type="subunit">
    <text evidence="2 7">Heterodimer of SbcC and SbcD.</text>
</comment>
<dbReference type="Proteomes" id="UP000220005">
    <property type="component" value="Unassembled WGS sequence"/>
</dbReference>
<accession>A0A2A7AMP5</accession>
<evidence type="ECO:0000256" key="6">
    <source>
        <dbReference type="ARBA" id="ARBA00022839"/>
    </source>
</evidence>
<dbReference type="RefSeq" id="WP_097840254.1">
    <property type="nucleotide sequence ID" value="NZ_NMTY01000032.1"/>
</dbReference>
<feature type="domain" description="Nuclease SbcCD subunit D C-terminal" evidence="9">
    <location>
        <begin position="263"/>
        <end position="353"/>
    </location>
</feature>